<dbReference type="AlphaFoldDB" id="A0A0M3HS20"/>
<evidence type="ECO:0000313" key="2">
    <source>
        <dbReference type="WBParaSite" id="ALUE_0000520301-mRNA-1"/>
    </source>
</evidence>
<dbReference type="Pfam" id="PF03564">
    <property type="entry name" value="DUF1759"/>
    <property type="match status" value="1"/>
</dbReference>
<name>A0A0M3HS20_ASCLU</name>
<organism evidence="1 2">
    <name type="scientific">Ascaris lumbricoides</name>
    <name type="common">Giant roundworm</name>
    <dbReference type="NCBI Taxonomy" id="6252"/>
    <lineage>
        <taxon>Eukaryota</taxon>
        <taxon>Metazoa</taxon>
        <taxon>Ecdysozoa</taxon>
        <taxon>Nematoda</taxon>
        <taxon>Chromadorea</taxon>
        <taxon>Rhabditida</taxon>
        <taxon>Spirurina</taxon>
        <taxon>Ascaridomorpha</taxon>
        <taxon>Ascaridoidea</taxon>
        <taxon>Ascarididae</taxon>
        <taxon>Ascaris</taxon>
    </lineage>
</organism>
<protein>
    <submittedName>
        <fullName evidence="2">Uncharacterized protein</fullName>
    </submittedName>
</protein>
<keyword evidence="1" id="KW-1185">Reference proteome</keyword>
<accession>A0A0M3HS20</accession>
<proteinExistence type="predicted"/>
<sequence length="533" mass="60732">MVHNGDPLRWNQFWEAFKVTIHEQPIPDIQKLNYLLIYLRGRVYAAVGGYSITPAIIKGTKIPSPQELKNLAPAARKADLRTFLENTETILRQLEEQGEDSSHPEVEILIEEKLPNWILNELLKYKLADPKIIHLKGEIARIHFDKANQRPKELNRFQPARNSITSSQLATVLAKIQMLREYGVHPSRIPRQPCIFCSGHDWNDNHPQCRNRAQPLQQPKECHLCCRCCESRLDTVHCQISLRCFHRKQAHHTALCQQLSSKTSNEIPHSAAHSPIKPIQAAPLRIAATVTLNENSVENVDDSPNLVITAAENHSNPARTQKERPVLLFPQWFLFGTRANSTAKISSFLNGFGPRIEEKLEEIIHLKGEIARIHFDKANQRPKELNRFQPARNSINSSQLATVLAKTQMLREYGVHPSRIPRQPCIFCSSHDWNDNYPQCRNRAQPLQQPKECHLCCRCCQSRLDAVHCQISLRCFHRKQAHHTALCPQLSSKTSNEIPHSTAHPPIKPIQAAPLRIAATVTLNENSVENVDD</sequence>
<dbReference type="WBParaSite" id="ALUE_0000520301-mRNA-1">
    <property type="protein sequence ID" value="ALUE_0000520301-mRNA-1"/>
    <property type="gene ID" value="ALUE_0000520301"/>
</dbReference>
<reference evidence="2" key="1">
    <citation type="submission" date="2017-02" db="UniProtKB">
        <authorList>
            <consortium name="WormBaseParasite"/>
        </authorList>
    </citation>
    <scope>IDENTIFICATION</scope>
</reference>
<dbReference type="InterPro" id="IPR005312">
    <property type="entry name" value="DUF1759"/>
</dbReference>
<evidence type="ECO:0000313" key="1">
    <source>
        <dbReference type="Proteomes" id="UP000036681"/>
    </source>
</evidence>
<dbReference type="Proteomes" id="UP000036681">
    <property type="component" value="Unplaced"/>
</dbReference>